<evidence type="ECO:0000256" key="1">
    <source>
        <dbReference type="ARBA" id="ARBA00004651"/>
    </source>
</evidence>
<reference evidence="10" key="2">
    <citation type="submission" date="2021-04" db="EMBL/GenBank/DDBJ databases">
        <authorList>
            <person name="Gilroy R."/>
        </authorList>
    </citation>
    <scope>NUCLEOTIDE SEQUENCE</scope>
    <source>
        <strain evidence="10">742</strain>
    </source>
</reference>
<dbReference type="EMBL" id="JAHLFH010000061">
    <property type="protein sequence ID" value="MBU3819368.1"/>
    <property type="molecule type" value="Genomic_DNA"/>
</dbReference>
<evidence type="ECO:0000313" key="11">
    <source>
        <dbReference type="Proteomes" id="UP000824178"/>
    </source>
</evidence>
<evidence type="ECO:0000256" key="2">
    <source>
        <dbReference type="ARBA" id="ARBA00022475"/>
    </source>
</evidence>
<dbReference type="InterPro" id="IPR003838">
    <property type="entry name" value="ABC3_permease_C"/>
</dbReference>
<feature type="coiled-coil region" evidence="6">
    <location>
        <begin position="506"/>
        <end position="547"/>
    </location>
</feature>
<feature type="transmembrane region" description="Helical" evidence="7">
    <location>
        <begin position="1070"/>
        <end position="1088"/>
    </location>
</feature>
<dbReference type="PANTHER" id="PTHR30287:SF1">
    <property type="entry name" value="INNER MEMBRANE PROTEIN"/>
    <property type="match status" value="1"/>
</dbReference>
<dbReference type="InterPro" id="IPR025857">
    <property type="entry name" value="MacB_PCD"/>
</dbReference>
<evidence type="ECO:0000256" key="3">
    <source>
        <dbReference type="ARBA" id="ARBA00022692"/>
    </source>
</evidence>
<organism evidence="10 11">
    <name type="scientific">Candidatus Faecalibacterium intestinavium</name>
    <dbReference type="NCBI Taxonomy" id="2838580"/>
    <lineage>
        <taxon>Bacteria</taxon>
        <taxon>Bacillati</taxon>
        <taxon>Bacillota</taxon>
        <taxon>Clostridia</taxon>
        <taxon>Eubacteriales</taxon>
        <taxon>Oscillospiraceae</taxon>
        <taxon>Faecalibacterium</taxon>
    </lineage>
</organism>
<feature type="transmembrane region" description="Helical" evidence="7">
    <location>
        <begin position="975"/>
        <end position="996"/>
    </location>
</feature>
<feature type="transmembrane region" description="Helical" evidence="7">
    <location>
        <begin position="576"/>
        <end position="594"/>
    </location>
</feature>
<feature type="domain" description="ABC3 transporter permease C-terminal" evidence="8">
    <location>
        <begin position="576"/>
        <end position="688"/>
    </location>
</feature>
<evidence type="ECO:0000259" key="8">
    <source>
        <dbReference type="Pfam" id="PF02687"/>
    </source>
</evidence>
<evidence type="ECO:0000256" key="4">
    <source>
        <dbReference type="ARBA" id="ARBA00022989"/>
    </source>
</evidence>
<keyword evidence="5 7" id="KW-0472">Membrane</keyword>
<gene>
    <name evidence="10" type="ORF">H9864_03215</name>
</gene>
<feature type="transmembrane region" description="Helical" evidence="7">
    <location>
        <begin position="1030"/>
        <end position="1050"/>
    </location>
</feature>
<feature type="transmembrane region" description="Helical" evidence="7">
    <location>
        <begin position="742"/>
        <end position="762"/>
    </location>
</feature>
<evidence type="ECO:0000313" key="10">
    <source>
        <dbReference type="EMBL" id="MBU3819368.1"/>
    </source>
</evidence>
<evidence type="ECO:0000256" key="7">
    <source>
        <dbReference type="SAM" id="Phobius"/>
    </source>
</evidence>
<dbReference type="Pfam" id="PF02687">
    <property type="entry name" value="FtsX"/>
    <property type="match status" value="2"/>
</dbReference>
<feature type="domain" description="MacB-like periplasmic core" evidence="9">
    <location>
        <begin position="746"/>
        <end position="931"/>
    </location>
</feature>
<dbReference type="InterPro" id="IPR038766">
    <property type="entry name" value="Membrane_comp_ABC_pdt"/>
</dbReference>
<feature type="domain" description="MacB-like periplasmic core" evidence="9">
    <location>
        <begin position="32"/>
        <end position="224"/>
    </location>
</feature>
<evidence type="ECO:0000259" key="9">
    <source>
        <dbReference type="Pfam" id="PF12704"/>
    </source>
</evidence>
<keyword evidence="4 7" id="KW-1133">Transmembrane helix</keyword>
<comment type="caution">
    <text evidence="10">The sequence shown here is derived from an EMBL/GenBank/DDBJ whole genome shotgun (WGS) entry which is preliminary data.</text>
</comment>
<keyword evidence="2" id="KW-1003">Cell membrane</keyword>
<dbReference type="GO" id="GO:0005886">
    <property type="term" value="C:plasma membrane"/>
    <property type="evidence" value="ECO:0007669"/>
    <property type="project" value="UniProtKB-SubCell"/>
</dbReference>
<feature type="transmembrane region" description="Helical" evidence="7">
    <location>
        <begin position="25"/>
        <end position="45"/>
    </location>
</feature>
<dbReference type="Pfam" id="PF12704">
    <property type="entry name" value="MacB_PCD"/>
    <property type="match status" value="2"/>
</dbReference>
<reference evidence="10" key="1">
    <citation type="journal article" date="2021" name="PeerJ">
        <title>Extensive microbial diversity within the chicken gut microbiome revealed by metagenomics and culture.</title>
        <authorList>
            <person name="Gilroy R."/>
            <person name="Ravi A."/>
            <person name="Getino M."/>
            <person name="Pursley I."/>
            <person name="Horton D.L."/>
            <person name="Alikhan N.F."/>
            <person name="Baker D."/>
            <person name="Gharbi K."/>
            <person name="Hall N."/>
            <person name="Watson M."/>
            <person name="Adriaenssens E.M."/>
            <person name="Foster-Nyarko E."/>
            <person name="Jarju S."/>
            <person name="Secka A."/>
            <person name="Antonio M."/>
            <person name="Oren A."/>
            <person name="Chaudhuri R.R."/>
            <person name="La Ragione R."/>
            <person name="Hildebrand F."/>
            <person name="Pallen M.J."/>
        </authorList>
    </citation>
    <scope>NUCLEOTIDE SEQUENCE</scope>
    <source>
        <strain evidence="10">742</strain>
    </source>
</reference>
<keyword evidence="3 7" id="KW-0812">Transmembrane</keyword>
<accession>A0A9E2NQB6</accession>
<sequence>MVRTVGNRTYRKNIRRELRRARRRLVSFYGIILLGVMMLTGLMSVGPDMRRAERAFFEQQNLFDLRVVSTLGLSEADVEAIAAAEGVGAVMPVYSVDCTAVLSGGDGMTVRVQEMPADPGAETPENMNRLTLLEGRMPEGPDECVVTSVGTAETPDIGTTLTLEGVEGSLSSVTLTVVGLVRDPLHFSIDNDSSTAGSGKLDLAAFVPAGSFTVEYYASCYLKVEGTDALTYGTDAYDDAAEAVSERLEELSGPRSALRREELIDDARQALEEAKAEFARQEAEANARFAEAEAQLEDAARQLEEALAELEAGEAEYSDGQAELARQKSALPGTMAGGAEEIVDGQARILDFEDQLQQIKLLVSLKQVADPMLDYAEALLANARQALDEAEPDDEEYTELRELLAQAQELYDTTYAQLEGYQAQLDEGKAQMYQQGLISAPDLSNEQLVTEAEAALRQMKLDLLEGQLALNTGTATAWAAFEEAENQLSAARSQLNSGWIEYNEGAAGLEAARAEFADQKQEAERELADARRQLQDSEEQVSKIEAGEWYLLDRSTVTSIVTFEQNADRMEAIGRVFPAFFFLVAALVATTTMTRMVDENRLQMGTLKALGYSDWAIASKYLLYGLTTSLLGCVVGMMLGFAVLPTVVWNAYATVYSLPAFRPAFYPGLAAAGLLVSMAVVGLTTLAACRACLKEKTAALLLPRAPAAGKRILLERMHFIWDRMTFSQKTTARNLFRYKKRFFMTVLGVAGCTALLLIGFGLRDSIGDLLDKQYGELNHGDLTVSLSGEEALTMEGGLGDLLDSNSQIKHWGAFYTRTTTIANAEGKESSLTLIAAQDPEELEACFTLRTRVGGRPIPMEQDSVILTEKTAETLDLSVGDSLWVQTPDGTRHELTLTGIAENYLFARLFIPAETLSGMLEGEVEWNTVYAATSCETEEERTALSEAVMDCNYVSSATFAQQTASIFDNTIEGINYVVVVIIACAAALAAVVLYNLITVNLAERRKELATIKVLGFYDKEVYRYIFREIELLSLIGSLLGLVVGVPMYQFIIRTVEHEQMMFVRSIEPASFLFSVLLAMVFTLTVCFVMRRSIRRISMVESMKAPE</sequence>
<feature type="coiled-coil region" evidence="6">
    <location>
        <begin position="257"/>
        <end position="323"/>
    </location>
</feature>
<dbReference type="PANTHER" id="PTHR30287">
    <property type="entry name" value="MEMBRANE COMPONENT OF PREDICTED ABC SUPERFAMILY METABOLITE UPTAKE TRANSPORTER"/>
    <property type="match status" value="1"/>
</dbReference>
<feature type="domain" description="ABC3 transporter permease C-terminal" evidence="8">
    <location>
        <begin position="979"/>
        <end position="1096"/>
    </location>
</feature>
<evidence type="ECO:0000256" key="6">
    <source>
        <dbReference type="SAM" id="Coils"/>
    </source>
</evidence>
<name>A0A9E2NQB6_9FIRM</name>
<feature type="transmembrane region" description="Helical" evidence="7">
    <location>
        <begin position="621"/>
        <end position="644"/>
    </location>
</feature>
<dbReference type="AlphaFoldDB" id="A0A9E2NQB6"/>
<keyword evidence="6" id="KW-0175">Coiled coil</keyword>
<feature type="transmembrane region" description="Helical" evidence="7">
    <location>
        <begin position="664"/>
        <end position="688"/>
    </location>
</feature>
<evidence type="ECO:0000256" key="5">
    <source>
        <dbReference type="ARBA" id="ARBA00023136"/>
    </source>
</evidence>
<protein>
    <submittedName>
        <fullName evidence="10">ABC transporter permease</fullName>
    </submittedName>
</protein>
<dbReference type="Proteomes" id="UP000824178">
    <property type="component" value="Unassembled WGS sequence"/>
</dbReference>
<comment type="subcellular location">
    <subcellularLocation>
        <location evidence="1">Cell membrane</location>
        <topology evidence="1">Multi-pass membrane protein</topology>
    </subcellularLocation>
</comment>
<proteinExistence type="predicted"/>